<dbReference type="EMBL" id="BSPQ01000019">
    <property type="protein sequence ID" value="GLS92172.1"/>
    <property type="molecule type" value="Genomic_DNA"/>
</dbReference>
<evidence type="ECO:0000256" key="2">
    <source>
        <dbReference type="SAM" id="Phobius"/>
    </source>
</evidence>
<dbReference type="SUPFAM" id="SSF82866">
    <property type="entry name" value="Multidrug efflux transporter AcrB transmembrane domain"/>
    <property type="match status" value="2"/>
</dbReference>
<dbReference type="PANTHER" id="PTHR32063:SF0">
    <property type="entry name" value="SWARMING MOTILITY PROTEIN SWRC"/>
    <property type="match status" value="1"/>
</dbReference>
<dbReference type="SUPFAM" id="SSF82714">
    <property type="entry name" value="Multidrug efflux transporter AcrB TolC docking domain, DN and DC subdomains"/>
    <property type="match status" value="1"/>
</dbReference>
<protein>
    <submittedName>
        <fullName evidence="3">Multidrug resistance protein</fullName>
    </submittedName>
</protein>
<sequence>MKAIIEGSLMRKRAVLMMLAFLLVAGLSAYINIPKESDPDVPIPVIYVSVGHEGISPEDAERQLLRPLEQQLSSLEGIKEMKSTASSGHASVVLEFYVDIDIKNALIDVREQVNQAKSKLPQDSDEPIVRQVTLATENPALTILLSGSAPERAMISLARLMQDKLEGFAEILEVNIGGDREDMVEILVDPLLMESYQLNMNDIYNLISRNNRLVAAGIMDNGKGRFPIKVPSVFSSVKDVMEMPIKVTGDKVITFADVAQIRRSFKDPSNYVRVNGLPTVSLEVIKRPGENIIETVDKVKALVDENRQFWPNNIQVSYAGDSSKDVKQMLNDLQNNVISAVLLVVIVIIAILGARSAALVGIAIPGSFLTGILVLWLAGITVNIVVLFALIMSVGMLVDGAIVVTEFADREMSAGVKRHQAYLTAAKRMAWPITASTATTLAAFAPLLFWPGITGEFMKYLPLTLIATLTASLLMALIFIPVLGSVFGKPRPLSEKQKSDAIIADKGDLLSLTGFTGFYVKTLHKSIKSPWWILLIAIIIAGSGITLFSKSNLGVEFFPEVEPTGINVKVRSYGDFSIDEQDQIMATIEEKVLELQSEIESLYVKTGDSTGETVGTMRINLRDWQERRTANEIIADIQARTKLLPGVEIELKKDQAGPPTGKALQIELSSRYPELLQEAADTLHHALAAKPYFINLEDDGEKPGVEWQFKINRADAARYGADATLLGSSVQFLTNGLMLGTYRPDDVDDELDIRVRYPESERSLSKLAELRLQTEFGQIPVSHFVSLTPMPKQSSIKKVDGRIVMTVSADMAEGFNLSLILPELQEELGELGLDSRVSIKLRGQNEDQQEASIFLKNAFMVALAVMALILVLQFNSFYQAFLILSAVIFSTAGVFFGLFVTQSPFGIVMSGIGVIALAGIVVNNNIVLIDTYNVFKSRGMKTHDAILRTGAQRIRPVLLTTVTTILGLMPMVLKMNLDFVERSIEFGAPSTQWWAQLATAIAGGLTFATLLTLILTPCLLMIGVNSSRWFTSVSGKLLTKKQL</sequence>
<evidence type="ECO:0000313" key="4">
    <source>
        <dbReference type="Proteomes" id="UP001157353"/>
    </source>
</evidence>
<dbReference type="RefSeq" id="WP_284205266.1">
    <property type="nucleotide sequence ID" value="NZ_BSPQ01000019.1"/>
</dbReference>
<feature type="transmembrane region" description="Helical" evidence="2">
    <location>
        <begin position="993"/>
        <end position="1022"/>
    </location>
</feature>
<feature type="transmembrane region" description="Helical" evidence="2">
    <location>
        <begin position="465"/>
        <end position="488"/>
    </location>
</feature>
<dbReference type="InterPro" id="IPR001036">
    <property type="entry name" value="Acrflvin-R"/>
</dbReference>
<dbReference type="Gene3D" id="1.20.1640.10">
    <property type="entry name" value="Multidrug efflux transporter AcrB transmembrane domain"/>
    <property type="match status" value="2"/>
</dbReference>
<dbReference type="InterPro" id="IPR027463">
    <property type="entry name" value="AcrB_DN_DC_subdom"/>
</dbReference>
<feature type="transmembrane region" description="Helical" evidence="2">
    <location>
        <begin position="359"/>
        <end position="378"/>
    </location>
</feature>
<keyword evidence="1" id="KW-0175">Coiled coil</keyword>
<feature type="transmembrane region" description="Helical" evidence="2">
    <location>
        <begin position="429"/>
        <end position="453"/>
    </location>
</feature>
<feature type="coiled-coil region" evidence="1">
    <location>
        <begin position="578"/>
        <end position="605"/>
    </location>
</feature>
<dbReference type="Gene3D" id="3.30.70.1320">
    <property type="entry name" value="Multidrug efflux transporter AcrB pore domain like"/>
    <property type="match status" value="1"/>
</dbReference>
<dbReference type="Gene3D" id="3.30.70.1430">
    <property type="entry name" value="Multidrug efflux transporter AcrB pore domain"/>
    <property type="match status" value="2"/>
</dbReference>
<accession>A0ABQ6E479</accession>
<dbReference type="Pfam" id="PF00873">
    <property type="entry name" value="ACR_tran"/>
    <property type="match status" value="1"/>
</dbReference>
<feature type="transmembrane region" description="Helical" evidence="2">
    <location>
        <begin position="384"/>
        <end position="408"/>
    </location>
</feature>
<evidence type="ECO:0000256" key="1">
    <source>
        <dbReference type="SAM" id="Coils"/>
    </source>
</evidence>
<proteinExistence type="predicted"/>
<dbReference type="Gene3D" id="3.30.2090.10">
    <property type="entry name" value="Multidrug efflux transporter AcrB TolC docking domain, DN and DC subdomains"/>
    <property type="match status" value="2"/>
</dbReference>
<feature type="transmembrane region" description="Helical" evidence="2">
    <location>
        <begin position="854"/>
        <end position="874"/>
    </location>
</feature>
<feature type="transmembrane region" description="Helical" evidence="2">
    <location>
        <begin position="907"/>
        <end position="935"/>
    </location>
</feature>
<comment type="caution">
    <text evidence="3">The sequence shown here is derived from an EMBL/GenBank/DDBJ whole genome shotgun (WGS) entry which is preliminary data.</text>
</comment>
<reference evidence="4" key="1">
    <citation type="journal article" date="2019" name="Int. J. Syst. Evol. Microbiol.">
        <title>The Global Catalogue of Microorganisms (GCM) 10K type strain sequencing project: providing services to taxonomists for standard genome sequencing and annotation.</title>
        <authorList>
            <consortium name="The Broad Institute Genomics Platform"/>
            <consortium name="The Broad Institute Genome Sequencing Center for Infectious Disease"/>
            <person name="Wu L."/>
            <person name="Ma J."/>
        </authorList>
    </citation>
    <scope>NUCLEOTIDE SEQUENCE [LARGE SCALE GENOMIC DNA]</scope>
    <source>
        <strain evidence="4">NBRC 103166</strain>
    </source>
</reference>
<keyword evidence="2" id="KW-1133">Transmembrane helix</keyword>
<keyword evidence="4" id="KW-1185">Reference proteome</keyword>
<keyword evidence="2" id="KW-0812">Transmembrane</keyword>
<evidence type="ECO:0000313" key="3">
    <source>
        <dbReference type="EMBL" id="GLS92172.1"/>
    </source>
</evidence>
<dbReference type="PANTHER" id="PTHR32063">
    <property type="match status" value="1"/>
</dbReference>
<dbReference type="Proteomes" id="UP001157353">
    <property type="component" value="Unassembled WGS sequence"/>
</dbReference>
<dbReference type="PRINTS" id="PR00702">
    <property type="entry name" value="ACRIFLAVINRP"/>
</dbReference>
<name>A0ABQ6E479_9GAMM</name>
<keyword evidence="2" id="KW-0472">Membrane</keyword>
<feature type="transmembrane region" description="Helical" evidence="2">
    <location>
        <begin position="956"/>
        <end position="973"/>
    </location>
</feature>
<dbReference type="SUPFAM" id="SSF82693">
    <property type="entry name" value="Multidrug efflux transporter AcrB pore domain, PN1, PN2, PC1 and PC2 subdomains"/>
    <property type="match status" value="3"/>
</dbReference>
<feature type="transmembrane region" description="Helical" evidence="2">
    <location>
        <begin position="333"/>
        <end position="352"/>
    </location>
</feature>
<feature type="transmembrane region" description="Helical" evidence="2">
    <location>
        <begin position="531"/>
        <end position="549"/>
    </location>
</feature>
<organism evidence="3 4">
    <name type="scientific">Psychromonas marina</name>
    <dbReference type="NCBI Taxonomy" id="88364"/>
    <lineage>
        <taxon>Bacteria</taxon>
        <taxon>Pseudomonadati</taxon>
        <taxon>Pseudomonadota</taxon>
        <taxon>Gammaproteobacteria</taxon>
        <taxon>Alteromonadales</taxon>
        <taxon>Psychromonadaceae</taxon>
        <taxon>Psychromonas</taxon>
    </lineage>
</organism>
<gene>
    <name evidence="3" type="ORF">GCM10007916_32420</name>
</gene>
<dbReference type="Gene3D" id="3.30.70.1440">
    <property type="entry name" value="Multidrug efflux transporter AcrB pore domain"/>
    <property type="match status" value="1"/>
</dbReference>
<feature type="transmembrane region" description="Helical" evidence="2">
    <location>
        <begin position="881"/>
        <end position="901"/>
    </location>
</feature>